<accession>A0A4Y2DT14</accession>
<organism evidence="1 2">
    <name type="scientific">Araneus ventricosus</name>
    <name type="common">Orbweaver spider</name>
    <name type="synonym">Epeira ventricosa</name>
    <dbReference type="NCBI Taxonomy" id="182803"/>
    <lineage>
        <taxon>Eukaryota</taxon>
        <taxon>Metazoa</taxon>
        <taxon>Ecdysozoa</taxon>
        <taxon>Arthropoda</taxon>
        <taxon>Chelicerata</taxon>
        <taxon>Arachnida</taxon>
        <taxon>Araneae</taxon>
        <taxon>Araneomorphae</taxon>
        <taxon>Entelegynae</taxon>
        <taxon>Araneoidea</taxon>
        <taxon>Araneidae</taxon>
        <taxon>Araneus</taxon>
    </lineage>
</organism>
<comment type="caution">
    <text evidence="1">The sequence shown here is derived from an EMBL/GenBank/DDBJ whole genome shotgun (WGS) entry which is preliminary data.</text>
</comment>
<gene>
    <name evidence="1" type="ORF">AVEN_2842_1</name>
</gene>
<protein>
    <submittedName>
        <fullName evidence="1">Uncharacterized protein</fullName>
    </submittedName>
</protein>
<proteinExistence type="predicted"/>
<evidence type="ECO:0000313" key="1">
    <source>
        <dbReference type="EMBL" id="GBM19891.1"/>
    </source>
</evidence>
<dbReference type="AlphaFoldDB" id="A0A4Y2DT14"/>
<name>A0A4Y2DT14_ARAVE</name>
<dbReference type="EMBL" id="BGPR01000433">
    <property type="protein sequence ID" value="GBM19891.1"/>
    <property type="molecule type" value="Genomic_DNA"/>
</dbReference>
<keyword evidence="2" id="KW-1185">Reference proteome</keyword>
<sequence length="116" mass="13702">MPVNEIGIRWRIKFYSTKLKQSEPIFLLKSDGLLALGCAVRVGQHCDQQIFRMSELTVSLNYEIYFAFQFCVQIYSCSDEFEQVSCSIFRVLTNFDTKPEFSEDYIKTYKRRIRLA</sequence>
<evidence type="ECO:0000313" key="2">
    <source>
        <dbReference type="Proteomes" id="UP000499080"/>
    </source>
</evidence>
<reference evidence="1 2" key="1">
    <citation type="journal article" date="2019" name="Sci. Rep.">
        <title>Orb-weaving spider Araneus ventricosus genome elucidates the spidroin gene catalogue.</title>
        <authorList>
            <person name="Kono N."/>
            <person name="Nakamura H."/>
            <person name="Ohtoshi R."/>
            <person name="Moran D.A.P."/>
            <person name="Shinohara A."/>
            <person name="Yoshida Y."/>
            <person name="Fujiwara M."/>
            <person name="Mori M."/>
            <person name="Tomita M."/>
            <person name="Arakawa K."/>
        </authorList>
    </citation>
    <scope>NUCLEOTIDE SEQUENCE [LARGE SCALE GENOMIC DNA]</scope>
</reference>
<dbReference type="Proteomes" id="UP000499080">
    <property type="component" value="Unassembled WGS sequence"/>
</dbReference>